<dbReference type="Proteomes" id="UP001239111">
    <property type="component" value="Chromosome 2"/>
</dbReference>
<name>A0ACC2NWU9_9HYME</name>
<organism evidence="1 2">
    <name type="scientific">Eretmocerus hayati</name>
    <dbReference type="NCBI Taxonomy" id="131215"/>
    <lineage>
        <taxon>Eukaryota</taxon>
        <taxon>Metazoa</taxon>
        <taxon>Ecdysozoa</taxon>
        <taxon>Arthropoda</taxon>
        <taxon>Hexapoda</taxon>
        <taxon>Insecta</taxon>
        <taxon>Pterygota</taxon>
        <taxon>Neoptera</taxon>
        <taxon>Endopterygota</taxon>
        <taxon>Hymenoptera</taxon>
        <taxon>Apocrita</taxon>
        <taxon>Proctotrupomorpha</taxon>
        <taxon>Chalcidoidea</taxon>
        <taxon>Aphelinidae</taxon>
        <taxon>Aphelininae</taxon>
        <taxon>Eretmocerus</taxon>
    </lineage>
</organism>
<evidence type="ECO:0000313" key="2">
    <source>
        <dbReference type="Proteomes" id="UP001239111"/>
    </source>
</evidence>
<gene>
    <name evidence="1" type="ORF">QAD02_011466</name>
</gene>
<keyword evidence="2" id="KW-1185">Reference proteome</keyword>
<reference evidence="1" key="1">
    <citation type="submission" date="2023-04" db="EMBL/GenBank/DDBJ databases">
        <title>A chromosome-level genome assembly of the parasitoid wasp Eretmocerus hayati.</title>
        <authorList>
            <person name="Zhong Y."/>
            <person name="Liu S."/>
            <person name="Liu Y."/>
        </authorList>
    </citation>
    <scope>NUCLEOTIDE SEQUENCE</scope>
    <source>
        <strain evidence="1">ZJU_SS_LIU_2023</strain>
    </source>
</reference>
<sequence>MDDLSDGRPRKRKQLSQESNSQSSGSPRRASFDKDKRIRRPRSASSGSSNGSRSPLAQVRRPMRGGRNGANPQGFDRRPRNFQNGDNNNFRRNDGRPFQQRNPQGRFPPNRTFDNQRFNRFDNRNGRNFPQRRDNQFGQRNFGDRNRNARTWDQGADNRRFPNQRPMASNWNRGDRGTFNRRPQDRNRFATGDRWKQNSSNERYGHSRSPMRSPMRSPHRSPSESPRRSPHRSPERSPYQSPHRSPIRSPPRKSPPRSIDLPRMKEDRIGKDHKAYEDRGKVDKAPVLPPEPLQQSVRAKAMAPMSKKDWDKRQTVIRRIYDEASGRHRLIKGDGEVVEEIVSRDRHKQINSQATRADGEYFQSQLRKK</sequence>
<evidence type="ECO:0000313" key="1">
    <source>
        <dbReference type="EMBL" id="KAJ8675680.1"/>
    </source>
</evidence>
<protein>
    <submittedName>
        <fullName evidence="1">Uncharacterized protein</fullName>
    </submittedName>
</protein>
<accession>A0ACC2NWU9</accession>
<dbReference type="EMBL" id="CM056742">
    <property type="protein sequence ID" value="KAJ8675680.1"/>
    <property type="molecule type" value="Genomic_DNA"/>
</dbReference>
<proteinExistence type="predicted"/>
<comment type="caution">
    <text evidence="1">The sequence shown here is derived from an EMBL/GenBank/DDBJ whole genome shotgun (WGS) entry which is preliminary data.</text>
</comment>